<gene>
    <name evidence="3" type="ORF">I5M27_13835</name>
</gene>
<keyword evidence="1" id="KW-0732">Signal</keyword>
<proteinExistence type="predicted"/>
<dbReference type="InterPro" id="IPR011041">
    <property type="entry name" value="Quinoprot_gluc/sorb_DH_b-prop"/>
</dbReference>
<dbReference type="RefSeq" id="WP_200506909.1">
    <property type="nucleotide sequence ID" value="NZ_JAEHFX010000007.1"/>
</dbReference>
<protein>
    <submittedName>
        <fullName evidence="3">PQQ-dependent sugar dehydrogenase</fullName>
    </submittedName>
</protein>
<dbReference type="SUPFAM" id="SSF50952">
    <property type="entry name" value="Soluble quinoprotein glucose dehydrogenase"/>
    <property type="match status" value="1"/>
</dbReference>
<dbReference type="Gene3D" id="2.120.10.30">
    <property type="entry name" value="TolB, C-terminal domain"/>
    <property type="match status" value="1"/>
</dbReference>
<dbReference type="EMBL" id="JAEHFX010000007">
    <property type="protein sequence ID" value="MBK0404071.1"/>
    <property type="molecule type" value="Genomic_DNA"/>
</dbReference>
<evidence type="ECO:0000259" key="2">
    <source>
        <dbReference type="Pfam" id="PF07995"/>
    </source>
</evidence>
<dbReference type="InterPro" id="IPR011042">
    <property type="entry name" value="6-blade_b-propeller_TolB-like"/>
</dbReference>
<feature type="domain" description="Glucose/Sorbosone dehydrogenase" evidence="2">
    <location>
        <begin position="50"/>
        <end position="374"/>
    </location>
</feature>
<evidence type="ECO:0000313" key="4">
    <source>
        <dbReference type="Proteomes" id="UP000644147"/>
    </source>
</evidence>
<dbReference type="Proteomes" id="UP000644147">
    <property type="component" value="Unassembled WGS sequence"/>
</dbReference>
<sequence>MERKLRAKLSWLVWMICLLPFSACDSDDDTTDNPVNKVLQLREMNGTFVSPIALVESPDETNRLFVVDQAGKVFIINAAGNVVTDPFLDVTAKMVPLTPQYDERGLLGFDFHPNYKTNGKFYVYYSAPLKAGAPAGWNHTSMISEFTVSADPNKANAGSERMIMEIHKPQANHNGGTIAFGKDGFLYISIGDGGGANDVGLGHVLDWYTVNDGGNAQSVDNLLGKILRIDVNSGSPYGIPAGNPLVGKPGMDEIYAMGLRNPYRFSFDRTTGELFVGDAGQNLYEEVNKVTIGGNYGWNVKEASHCFSTATPNQSLASCPSSDPDGRQLVDPIIEFQNIKSFAGGLGLVVVGGNVYRGSAVPRLQGKYLFSNFTASQTSPSGDIYMASPGGTTWPYEKISFSNATAPGIGYYVKGFGEDNKGELYVLATKELGPTGNTGKVLKIVEE</sequence>
<dbReference type="InterPro" id="IPR012938">
    <property type="entry name" value="Glc/Sorbosone_DH"/>
</dbReference>
<dbReference type="PANTHER" id="PTHR19328:SF75">
    <property type="entry name" value="ALDOSE SUGAR DEHYDROGENASE YLII"/>
    <property type="match status" value="1"/>
</dbReference>
<reference evidence="3 4" key="1">
    <citation type="submission" date="2020-12" db="EMBL/GenBank/DDBJ databases">
        <title>Bacterial novel species Adhaeribacter sp. BT258 isolated from soil.</title>
        <authorList>
            <person name="Jung H.-Y."/>
        </authorList>
    </citation>
    <scope>NUCLEOTIDE SEQUENCE [LARGE SCALE GENOMIC DNA]</scope>
    <source>
        <strain evidence="3 4">BT258</strain>
    </source>
</reference>
<feature type="signal peptide" evidence="1">
    <location>
        <begin position="1"/>
        <end position="25"/>
    </location>
</feature>
<comment type="caution">
    <text evidence="3">The sequence shown here is derived from an EMBL/GenBank/DDBJ whole genome shotgun (WGS) entry which is preliminary data.</text>
</comment>
<dbReference type="PANTHER" id="PTHR19328">
    <property type="entry name" value="HEDGEHOG-INTERACTING PROTEIN"/>
    <property type="match status" value="1"/>
</dbReference>
<evidence type="ECO:0000256" key="1">
    <source>
        <dbReference type="SAM" id="SignalP"/>
    </source>
</evidence>
<name>A0ABS1C3U6_9BACT</name>
<evidence type="ECO:0000313" key="3">
    <source>
        <dbReference type="EMBL" id="MBK0404071.1"/>
    </source>
</evidence>
<dbReference type="Pfam" id="PF07995">
    <property type="entry name" value="GSDH"/>
    <property type="match status" value="1"/>
</dbReference>
<keyword evidence="4" id="KW-1185">Reference proteome</keyword>
<organism evidence="3 4">
    <name type="scientific">Adhaeribacter terrigena</name>
    <dbReference type="NCBI Taxonomy" id="2793070"/>
    <lineage>
        <taxon>Bacteria</taxon>
        <taxon>Pseudomonadati</taxon>
        <taxon>Bacteroidota</taxon>
        <taxon>Cytophagia</taxon>
        <taxon>Cytophagales</taxon>
        <taxon>Hymenobacteraceae</taxon>
        <taxon>Adhaeribacter</taxon>
    </lineage>
</organism>
<feature type="chain" id="PRO_5045047845" evidence="1">
    <location>
        <begin position="26"/>
        <end position="447"/>
    </location>
</feature>
<accession>A0ABS1C3U6</accession>